<dbReference type="PANTHER" id="PTHR38602:SF1">
    <property type="entry name" value="INNER MEMBRANE PROTEIN"/>
    <property type="match status" value="1"/>
</dbReference>
<evidence type="ECO:0008006" key="3">
    <source>
        <dbReference type="Google" id="ProtNLM"/>
    </source>
</evidence>
<keyword evidence="1" id="KW-0472">Membrane</keyword>
<proteinExistence type="predicted"/>
<accession>A0A3B0ZMG4</accession>
<gene>
    <name evidence="2" type="ORF">MNBD_GAMMA21-1359</name>
</gene>
<feature type="transmembrane region" description="Helical" evidence="1">
    <location>
        <begin position="40"/>
        <end position="59"/>
    </location>
</feature>
<keyword evidence="1" id="KW-1133">Transmembrane helix</keyword>
<sequence>MEIIFIALGLFIVFEGLMPTLAPKAYRRMLAVVSELEEGSLRKGGLVMIGIGTLIIFIAKS</sequence>
<name>A0A3B0ZMG4_9ZZZZ</name>
<dbReference type="InterPro" id="IPR019201">
    <property type="entry name" value="DUF2065"/>
</dbReference>
<dbReference type="Pfam" id="PF09838">
    <property type="entry name" value="DUF2065"/>
    <property type="match status" value="1"/>
</dbReference>
<organism evidence="2">
    <name type="scientific">hydrothermal vent metagenome</name>
    <dbReference type="NCBI Taxonomy" id="652676"/>
    <lineage>
        <taxon>unclassified sequences</taxon>
        <taxon>metagenomes</taxon>
        <taxon>ecological metagenomes</taxon>
    </lineage>
</organism>
<dbReference type="AlphaFoldDB" id="A0A3B0ZMG4"/>
<dbReference type="PANTHER" id="PTHR38602">
    <property type="entry name" value="INNER MEMBRANE PROTEIN-RELATED"/>
    <property type="match status" value="1"/>
</dbReference>
<reference evidence="2" key="1">
    <citation type="submission" date="2018-06" db="EMBL/GenBank/DDBJ databases">
        <authorList>
            <person name="Zhirakovskaya E."/>
        </authorList>
    </citation>
    <scope>NUCLEOTIDE SEQUENCE</scope>
</reference>
<dbReference type="EMBL" id="UOFR01000017">
    <property type="protein sequence ID" value="VAW92851.1"/>
    <property type="molecule type" value="Genomic_DNA"/>
</dbReference>
<keyword evidence="1" id="KW-0812">Transmembrane</keyword>
<evidence type="ECO:0000313" key="2">
    <source>
        <dbReference type="EMBL" id="VAW92851.1"/>
    </source>
</evidence>
<protein>
    <recommendedName>
        <fullName evidence="3">Inner membrane protein YjeT (Clustered with HflC)</fullName>
    </recommendedName>
</protein>
<evidence type="ECO:0000256" key="1">
    <source>
        <dbReference type="SAM" id="Phobius"/>
    </source>
</evidence>